<dbReference type="InterPro" id="IPR036388">
    <property type="entry name" value="WH-like_DNA-bd_sf"/>
</dbReference>
<accession>F6EJ11</accession>
<dbReference type="InterPro" id="IPR000600">
    <property type="entry name" value="ROK"/>
</dbReference>
<name>F6EJ11_HOYSD</name>
<dbReference type="Pfam" id="PF13412">
    <property type="entry name" value="HTH_24"/>
    <property type="match status" value="1"/>
</dbReference>
<reference evidence="2 3" key="1">
    <citation type="journal article" date="2011" name="J. Bacteriol.">
        <title>Complete genome sequence of Amycolicicoccus subflavus DQS3-9A1T, an actinomycete isolated from crude oil-polluted soil.</title>
        <authorList>
            <person name="Cai M."/>
            <person name="Chen W.M."/>
            <person name="Nie Y."/>
            <person name="Chi C.Q."/>
            <person name="Wang Y.N."/>
            <person name="Tang Y.Q."/>
            <person name="Li G.Y."/>
            <person name="Wu X.L."/>
        </authorList>
    </citation>
    <scope>NUCLEOTIDE SEQUENCE [LARGE SCALE GENOMIC DNA]</scope>
    <source>
        <strain evidence="3">DSM 45089 / DQS3-9A1</strain>
    </source>
</reference>
<dbReference type="SUPFAM" id="SSF46785">
    <property type="entry name" value="Winged helix' DNA-binding domain"/>
    <property type="match status" value="1"/>
</dbReference>
<dbReference type="Gene3D" id="3.30.420.40">
    <property type="match status" value="2"/>
</dbReference>
<proteinExistence type="inferred from homology"/>
<dbReference type="PANTHER" id="PTHR18964:SF173">
    <property type="entry name" value="GLUCOKINASE"/>
    <property type="match status" value="1"/>
</dbReference>
<dbReference type="eggNOG" id="COG1522">
    <property type="taxonomic scope" value="Bacteria"/>
</dbReference>
<protein>
    <submittedName>
        <fullName evidence="2">Putative NagC family transcriptional regulator</fullName>
    </submittedName>
</protein>
<dbReference type="Pfam" id="PF00480">
    <property type="entry name" value="ROK"/>
    <property type="match status" value="1"/>
</dbReference>
<dbReference type="RefSeq" id="WP_013807592.1">
    <property type="nucleotide sequence ID" value="NC_015564.1"/>
</dbReference>
<organism evidence="2 3">
    <name type="scientific">Hoyosella subflava (strain DSM 45089 / JCM 17490 / NBRC 109087 / DQS3-9A1)</name>
    <name type="common">Amycolicicoccus subflavus</name>
    <dbReference type="NCBI Taxonomy" id="443218"/>
    <lineage>
        <taxon>Bacteria</taxon>
        <taxon>Bacillati</taxon>
        <taxon>Actinomycetota</taxon>
        <taxon>Actinomycetes</taxon>
        <taxon>Mycobacteriales</taxon>
        <taxon>Hoyosellaceae</taxon>
        <taxon>Hoyosella</taxon>
    </lineage>
</organism>
<dbReference type="STRING" id="443218.AS9A_2796"/>
<dbReference type="EMBL" id="CP002786">
    <property type="protein sequence ID" value="AEF41243.1"/>
    <property type="molecule type" value="Genomic_DNA"/>
</dbReference>
<dbReference type="InterPro" id="IPR043129">
    <property type="entry name" value="ATPase_NBD"/>
</dbReference>
<evidence type="ECO:0000313" key="2">
    <source>
        <dbReference type="EMBL" id="AEF41243.1"/>
    </source>
</evidence>
<keyword evidence="3" id="KW-1185">Reference proteome</keyword>
<dbReference type="HOGENOM" id="CLU_036604_13_3_11"/>
<gene>
    <name evidence="2" type="ordered locus">AS9A_2796</name>
</gene>
<dbReference type="OrthoDB" id="5174513at2"/>
<dbReference type="PANTHER" id="PTHR18964">
    <property type="entry name" value="ROK (REPRESSOR, ORF, KINASE) FAMILY"/>
    <property type="match status" value="1"/>
</dbReference>
<dbReference type="eggNOG" id="COG1940">
    <property type="taxonomic scope" value="Bacteria"/>
</dbReference>
<dbReference type="InterPro" id="IPR049874">
    <property type="entry name" value="ROK_cs"/>
</dbReference>
<dbReference type="KEGG" id="asd:AS9A_2796"/>
<evidence type="ECO:0000313" key="3">
    <source>
        <dbReference type="Proteomes" id="UP000009235"/>
    </source>
</evidence>
<evidence type="ECO:0000256" key="1">
    <source>
        <dbReference type="ARBA" id="ARBA00006479"/>
    </source>
</evidence>
<comment type="similarity">
    <text evidence="1">Belongs to the ROK (NagC/XylR) family.</text>
</comment>
<dbReference type="PROSITE" id="PS01125">
    <property type="entry name" value="ROK"/>
    <property type="match status" value="1"/>
</dbReference>
<dbReference type="InterPro" id="IPR036390">
    <property type="entry name" value="WH_DNA-bd_sf"/>
</dbReference>
<dbReference type="Gene3D" id="1.10.10.10">
    <property type="entry name" value="Winged helix-like DNA-binding domain superfamily/Winged helix DNA-binding domain"/>
    <property type="match status" value="1"/>
</dbReference>
<dbReference type="AlphaFoldDB" id="F6EJ11"/>
<sequence>MDDTAGIGGPGSQSSLREANRRRVLHLLQSTGELTQADISRQTGLSPATVSNIARELTSEGVLAASEGTGRRRVLRLSGSAGLVAGIDFGHTHVTVAITDRAHQILAIRKAALDTDISAESSMDCAARLLDEAVTETGHERTAILAAGMGLPAPIEGSTGIVGAPSILPGWVGIKANQAMSEKVGFPVYVDNDANLGVLAEHAWGAGRGAVNVAYLKLSQGVGCGLVINGELYRGPDGTAGEIGHTSMDEFGAVCRCGNRGCLETLVASRAVVQLLEPSRGPLTIADVIRKASEGDVACSRVLTDTGRQVGVAAANLCNLFNPERIIIGGDLGGAGELVLAPIRSVVQRSGIPTAAKRLEVVPAELGAQAQVLGAIAFALQHIPSVS</sequence>
<dbReference type="Proteomes" id="UP000009235">
    <property type="component" value="Chromosome"/>
</dbReference>
<dbReference type="InterPro" id="IPR011991">
    <property type="entry name" value="ArsR-like_HTH"/>
</dbReference>
<dbReference type="SUPFAM" id="SSF53067">
    <property type="entry name" value="Actin-like ATPase domain"/>
    <property type="match status" value="1"/>
</dbReference>
<dbReference type="CDD" id="cd00090">
    <property type="entry name" value="HTH_ARSR"/>
    <property type="match status" value="1"/>
</dbReference>